<evidence type="ECO:0000259" key="4">
    <source>
        <dbReference type="PROSITE" id="PS50043"/>
    </source>
</evidence>
<gene>
    <name evidence="5" type="ORF">B7G54_25200</name>
</gene>
<dbReference type="Gene3D" id="1.10.10.10">
    <property type="entry name" value="Winged helix-like DNA-binding domain superfamily/Winged helix DNA-binding domain"/>
    <property type="match status" value="1"/>
</dbReference>
<dbReference type="InterPro" id="IPR036388">
    <property type="entry name" value="WH-like_DNA-bd_sf"/>
</dbReference>
<evidence type="ECO:0000256" key="1">
    <source>
        <dbReference type="ARBA" id="ARBA00023015"/>
    </source>
</evidence>
<dbReference type="SUPFAM" id="SSF46894">
    <property type="entry name" value="C-terminal effector domain of the bipartite response regulators"/>
    <property type="match status" value="1"/>
</dbReference>
<evidence type="ECO:0000313" key="6">
    <source>
        <dbReference type="Proteomes" id="UP000193146"/>
    </source>
</evidence>
<dbReference type="InterPro" id="IPR000792">
    <property type="entry name" value="Tscrpt_reg_LuxR_C"/>
</dbReference>
<evidence type="ECO:0000256" key="2">
    <source>
        <dbReference type="ARBA" id="ARBA00023125"/>
    </source>
</evidence>
<comment type="caution">
    <text evidence="5">The sequence shown here is derived from an EMBL/GenBank/DDBJ whole genome shotgun (WGS) entry which is preliminary data.</text>
</comment>
<organism evidence="5 6">
    <name type="scientific">Burkholderia puraquae</name>
    <dbReference type="NCBI Taxonomy" id="1904757"/>
    <lineage>
        <taxon>Bacteria</taxon>
        <taxon>Pseudomonadati</taxon>
        <taxon>Pseudomonadota</taxon>
        <taxon>Betaproteobacteria</taxon>
        <taxon>Burkholderiales</taxon>
        <taxon>Burkholderiaceae</taxon>
        <taxon>Burkholderia</taxon>
        <taxon>Burkholderia cepacia complex</taxon>
    </lineage>
</organism>
<dbReference type="Proteomes" id="UP000193146">
    <property type="component" value="Unassembled WGS sequence"/>
</dbReference>
<dbReference type="EMBL" id="NBYX01000014">
    <property type="protein sequence ID" value="ORT83128.1"/>
    <property type="molecule type" value="Genomic_DNA"/>
</dbReference>
<keyword evidence="2" id="KW-0238">DNA-binding</keyword>
<evidence type="ECO:0000256" key="3">
    <source>
        <dbReference type="ARBA" id="ARBA00023163"/>
    </source>
</evidence>
<dbReference type="PROSITE" id="PS50043">
    <property type="entry name" value="HTH_LUXR_2"/>
    <property type="match status" value="1"/>
</dbReference>
<keyword evidence="6" id="KW-1185">Reference proteome</keyword>
<proteinExistence type="predicted"/>
<feature type="domain" description="HTH luxR-type" evidence="4">
    <location>
        <begin position="1"/>
        <end position="66"/>
    </location>
</feature>
<dbReference type="PANTHER" id="PTHR44688">
    <property type="entry name" value="DNA-BINDING TRANSCRIPTIONAL ACTIVATOR DEVR_DOSR"/>
    <property type="match status" value="1"/>
</dbReference>
<sequence length="80" mass="8599">MQRGPDPFSSREREILNLLAAGMSDKQVARALGISDQTARKHRTHLLGKTASPNLCALLHTAVLSGWLNVPFPVAKPGSP</sequence>
<dbReference type="CDD" id="cd06170">
    <property type="entry name" value="LuxR_C_like"/>
    <property type="match status" value="1"/>
</dbReference>
<accession>A0A1X1PC27</accession>
<dbReference type="SMART" id="SM00421">
    <property type="entry name" value="HTH_LUXR"/>
    <property type="match status" value="1"/>
</dbReference>
<evidence type="ECO:0000313" key="5">
    <source>
        <dbReference type="EMBL" id="ORT83128.1"/>
    </source>
</evidence>
<dbReference type="GO" id="GO:0003677">
    <property type="term" value="F:DNA binding"/>
    <property type="evidence" value="ECO:0007669"/>
    <property type="project" value="UniProtKB-KW"/>
</dbReference>
<dbReference type="PRINTS" id="PR00038">
    <property type="entry name" value="HTHLUXR"/>
</dbReference>
<dbReference type="OrthoDB" id="9794397at2"/>
<dbReference type="GO" id="GO:0006355">
    <property type="term" value="P:regulation of DNA-templated transcription"/>
    <property type="evidence" value="ECO:0007669"/>
    <property type="project" value="InterPro"/>
</dbReference>
<dbReference type="PANTHER" id="PTHR44688:SF16">
    <property type="entry name" value="DNA-BINDING TRANSCRIPTIONAL ACTIVATOR DEVR_DOSR"/>
    <property type="match status" value="1"/>
</dbReference>
<dbReference type="InterPro" id="IPR016032">
    <property type="entry name" value="Sig_transdc_resp-reg_C-effctor"/>
</dbReference>
<name>A0A1X1PC27_9BURK</name>
<keyword evidence="1" id="KW-0805">Transcription regulation</keyword>
<dbReference type="AlphaFoldDB" id="A0A1X1PC27"/>
<keyword evidence="3" id="KW-0804">Transcription</keyword>
<protein>
    <recommendedName>
        <fullName evidence="4">HTH luxR-type domain-containing protein</fullName>
    </recommendedName>
</protein>
<dbReference type="Pfam" id="PF00196">
    <property type="entry name" value="GerE"/>
    <property type="match status" value="1"/>
</dbReference>
<reference evidence="5 6" key="1">
    <citation type="submission" date="2017-04" db="EMBL/GenBank/DDBJ databases">
        <title>Burkholderia puraquae sp. nov., a novel Burkholderia cepacia complex species from hospital setting samples.</title>
        <authorList>
            <person name="Martina P."/>
            <person name="Leguizamon M."/>
            <person name="Prieto C."/>
            <person name="Sousa S."/>
            <person name="Montanaro P."/>
            <person name="Draghi W."/>
            <person name="Staembler M."/>
            <person name="Bettiol M."/>
            <person name="Figoli C."/>
            <person name="Palau J."/>
            <person name="Alvarez F."/>
            <person name="Benetti S."/>
            <person name="Anchat E."/>
            <person name="Vescina C."/>
            <person name="Ferreras J."/>
            <person name="Lasch P."/>
            <person name="Lagares A."/>
            <person name="Zorreguieta A."/>
            <person name="Yantorno O."/>
            <person name="Bosch A."/>
        </authorList>
    </citation>
    <scope>NUCLEOTIDE SEQUENCE [LARGE SCALE GENOMIC DNA]</scope>
    <source>
        <strain evidence="5 6">CAMPA 1040</strain>
    </source>
</reference>